<dbReference type="PANTHER" id="PTHR40547:SF1">
    <property type="entry name" value="SLL0298 PROTEIN"/>
    <property type="match status" value="1"/>
</dbReference>
<feature type="transmembrane region" description="Helical" evidence="1">
    <location>
        <begin position="45"/>
        <end position="67"/>
    </location>
</feature>
<dbReference type="Proteomes" id="UP001267638">
    <property type="component" value="Unassembled WGS sequence"/>
</dbReference>
<evidence type="ECO:0000256" key="1">
    <source>
        <dbReference type="SAM" id="Phobius"/>
    </source>
</evidence>
<accession>A0ABU1X2Z8</accession>
<name>A0ABU1X2Z8_SPHXE</name>
<feature type="transmembrane region" description="Helical" evidence="1">
    <location>
        <begin position="74"/>
        <end position="96"/>
    </location>
</feature>
<dbReference type="RefSeq" id="WP_310225093.1">
    <property type="nucleotide sequence ID" value="NZ_JAVDWV010000010.1"/>
</dbReference>
<dbReference type="InterPro" id="IPR018639">
    <property type="entry name" value="DUF2062"/>
</dbReference>
<keyword evidence="4" id="KW-1185">Reference proteome</keyword>
<protein>
    <submittedName>
        <fullName evidence="3">Uncharacterized protein (DUF2062 family)</fullName>
    </submittedName>
</protein>
<keyword evidence="1" id="KW-0472">Membrane</keyword>
<proteinExistence type="predicted"/>
<feature type="transmembrane region" description="Helical" evidence="1">
    <location>
        <begin position="136"/>
        <end position="158"/>
    </location>
</feature>
<dbReference type="Pfam" id="PF09835">
    <property type="entry name" value="DUF2062"/>
    <property type="match status" value="1"/>
</dbReference>
<reference evidence="3 4" key="1">
    <citation type="submission" date="2023-07" db="EMBL/GenBank/DDBJ databases">
        <title>Sorghum-associated microbial communities from plants grown in Nebraska, USA.</title>
        <authorList>
            <person name="Schachtman D."/>
        </authorList>
    </citation>
    <scope>NUCLEOTIDE SEQUENCE [LARGE SCALE GENOMIC DNA]</scope>
    <source>
        <strain evidence="3 4">4256</strain>
    </source>
</reference>
<comment type="caution">
    <text evidence="3">The sequence shown here is derived from an EMBL/GenBank/DDBJ whole genome shotgun (WGS) entry which is preliminary data.</text>
</comment>
<dbReference type="EMBL" id="JAVDWV010000010">
    <property type="protein sequence ID" value="MDR7155634.1"/>
    <property type="molecule type" value="Genomic_DNA"/>
</dbReference>
<organism evidence="3 4">
    <name type="scientific">Sphingobium xenophagum</name>
    <dbReference type="NCBI Taxonomy" id="121428"/>
    <lineage>
        <taxon>Bacteria</taxon>
        <taxon>Pseudomonadati</taxon>
        <taxon>Pseudomonadota</taxon>
        <taxon>Alphaproteobacteria</taxon>
        <taxon>Sphingomonadales</taxon>
        <taxon>Sphingomonadaceae</taxon>
        <taxon>Sphingobium</taxon>
    </lineage>
</organism>
<gene>
    <name evidence="3" type="ORF">J2W40_002466</name>
</gene>
<keyword evidence="1" id="KW-1133">Transmembrane helix</keyword>
<evidence type="ECO:0000313" key="3">
    <source>
        <dbReference type="EMBL" id="MDR7155634.1"/>
    </source>
</evidence>
<keyword evidence="1" id="KW-0812">Transmembrane</keyword>
<evidence type="ECO:0000259" key="2">
    <source>
        <dbReference type="Pfam" id="PF09835"/>
    </source>
</evidence>
<dbReference type="PANTHER" id="PTHR40547">
    <property type="entry name" value="SLL0298 PROTEIN"/>
    <property type="match status" value="1"/>
</dbReference>
<evidence type="ECO:0000313" key="4">
    <source>
        <dbReference type="Proteomes" id="UP001267638"/>
    </source>
</evidence>
<sequence>MRKWFIERAPDRDVLLKSRWLAPVASRLAPATIWQFNRRSIARGLALGLFVGFILPIGQIILAVLFAASIRANILIASAATLITNPLTFPPIYYAAYRTGTFLLDLVGGARAAQTIAAAQPTGIWTSLSATSLSTFVGLLVFATLSSILAFAAVHLAWRVSLIWRWRRRGGTDRAVTRPTIHQEPPSV</sequence>
<feature type="domain" description="DUF2062" evidence="2">
    <location>
        <begin position="24"/>
        <end position="167"/>
    </location>
</feature>